<dbReference type="AlphaFoldDB" id="A0A380B5J9"/>
<reference evidence="1 2" key="1">
    <citation type="submission" date="2018-06" db="EMBL/GenBank/DDBJ databases">
        <authorList>
            <consortium name="Pathogen Informatics"/>
            <person name="Doyle S."/>
        </authorList>
    </citation>
    <scope>NUCLEOTIDE SEQUENCE [LARGE SCALE GENOMIC DNA]</scope>
    <source>
        <strain evidence="1 2">NCTC10736</strain>
    </source>
</reference>
<gene>
    <name evidence="1" type="ORF">NCTC10736_03747</name>
</gene>
<proteinExistence type="predicted"/>
<evidence type="ECO:0000313" key="1">
    <source>
        <dbReference type="EMBL" id="SUI93583.1"/>
    </source>
</evidence>
<organism evidence="1 2">
    <name type="scientific">Shewanella morhuae</name>
    <dbReference type="NCBI Taxonomy" id="365591"/>
    <lineage>
        <taxon>Bacteria</taxon>
        <taxon>Pseudomonadati</taxon>
        <taxon>Pseudomonadota</taxon>
        <taxon>Gammaproteobacteria</taxon>
        <taxon>Alteromonadales</taxon>
        <taxon>Shewanellaceae</taxon>
        <taxon>Shewanella</taxon>
    </lineage>
</organism>
<protein>
    <submittedName>
        <fullName evidence="1">Uncharacterized protein</fullName>
    </submittedName>
</protein>
<accession>A0A380B5J9</accession>
<dbReference type="Proteomes" id="UP000255061">
    <property type="component" value="Unassembled WGS sequence"/>
</dbReference>
<dbReference type="EMBL" id="UGYV01000001">
    <property type="protein sequence ID" value="SUI93583.1"/>
    <property type="molecule type" value="Genomic_DNA"/>
</dbReference>
<name>A0A380B5J9_9GAMM</name>
<dbReference type="RefSeq" id="WP_115406996.1">
    <property type="nucleotide sequence ID" value="NZ_UGYV01000001.1"/>
</dbReference>
<evidence type="ECO:0000313" key="2">
    <source>
        <dbReference type="Proteomes" id="UP000255061"/>
    </source>
</evidence>
<sequence>MSDFEYYACTKRDEVIDFFNQTIGCRPCHLCGTGELLILGDEHGLITIDHDVNVFNPEANNQKEYGVFSSYVVMCENCGSQQFINVKKLEESMNRKAR</sequence>